<keyword evidence="4" id="KW-0812">Transmembrane</keyword>
<evidence type="ECO:0000313" key="7">
    <source>
        <dbReference type="Proteomes" id="UP000515135"/>
    </source>
</evidence>
<feature type="transmembrane region" description="Helical" evidence="4">
    <location>
        <begin position="412"/>
        <end position="436"/>
    </location>
</feature>
<dbReference type="KEGG" id="bbel:109476718"/>
<dbReference type="SUPFAM" id="SSF57424">
    <property type="entry name" value="LDL receptor-like module"/>
    <property type="match status" value="1"/>
</dbReference>
<feature type="chain" id="PRO_5028454149" evidence="5">
    <location>
        <begin position="27"/>
        <end position="447"/>
    </location>
</feature>
<dbReference type="Proteomes" id="UP000515135">
    <property type="component" value="Unplaced"/>
</dbReference>
<dbReference type="InterPro" id="IPR016186">
    <property type="entry name" value="C-type_lectin-like/link_sf"/>
</dbReference>
<dbReference type="RefSeq" id="XP_019633280.1">
    <property type="nucleotide sequence ID" value="XM_019777721.1"/>
</dbReference>
<dbReference type="InterPro" id="IPR036055">
    <property type="entry name" value="LDL_receptor-like_sf"/>
</dbReference>
<dbReference type="PROSITE" id="PS50068">
    <property type="entry name" value="LDLRA_2"/>
    <property type="match status" value="1"/>
</dbReference>
<dbReference type="InterPro" id="IPR018378">
    <property type="entry name" value="C-type_lectin_CS"/>
</dbReference>
<dbReference type="InterPro" id="IPR023415">
    <property type="entry name" value="LDLR_class-A_CS"/>
</dbReference>
<keyword evidence="4" id="KW-1133">Transmembrane helix</keyword>
<evidence type="ECO:0000256" key="1">
    <source>
        <dbReference type="ARBA" id="ARBA00023157"/>
    </source>
</evidence>
<feature type="compositionally biased region" description="Low complexity" evidence="3">
    <location>
        <begin position="385"/>
        <end position="395"/>
    </location>
</feature>
<evidence type="ECO:0000256" key="5">
    <source>
        <dbReference type="SAM" id="SignalP"/>
    </source>
</evidence>
<feature type="region of interest" description="Disordered" evidence="3">
    <location>
        <begin position="371"/>
        <end position="404"/>
    </location>
</feature>
<feature type="domain" description="C-type lectin" evidence="6">
    <location>
        <begin position="181"/>
        <end position="299"/>
    </location>
</feature>
<comment type="caution">
    <text evidence="2">Lacks conserved residue(s) required for the propagation of feature annotation.</text>
</comment>
<feature type="disulfide bond" evidence="2">
    <location>
        <begin position="325"/>
        <end position="340"/>
    </location>
</feature>
<dbReference type="PANTHER" id="PTHR22801:SF63">
    <property type="entry name" value="C-TYPE LECTIN DOMAIN-CONTAINING PROTEIN"/>
    <property type="match status" value="1"/>
</dbReference>
<protein>
    <submittedName>
        <fullName evidence="8">Macrophage mannose receptor 1-like</fullName>
    </submittedName>
</protein>
<dbReference type="PROSITE" id="PS01209">
    <property type="entry name" value="LDLRA_1"/>
    <property type="match status" value="1"/>
</dbReference>
<evidence type="ECO:0000256" key="3">
    <source>
        <dbReference type="SAM" id="MobiDB-lite"/>
    </source>
</evidence>
<organism evidence="7 8">
    <name type="scientific">Branchiostoma belcheri</name>
    <name type="common">Amphioxus</name>
    <dbReference type="NCBI Taxonomy" id="7741"/>
    <lineage>
        <taxon>Eukaryota</taxon>
        <taxon>Metazoa</taxon>
        <taxon>Chordata</taxon>
        <taxon>Cephalochordata</taxon>
        <taxon>Leptocardii</taxon>
        <taxon>Amphioxiformes</taxon>
        <taxon>Branchiostomatidae</taxon>
        <taxon>Branchiostoma</taxon>
    </lineage>
</organism>
<dbReference type="SUPFAM" id="SSF56436">
    <property type="entry name" value="C-type lectin-like"/>
    <property type="match status" value="2"/>
</dbReference>
<dbReference type="GeneID" id="109476718"/>
<gene>
    <name evidence="8" type="primary">LOC109476718</name>
</gene>
<dbReference type="OrthoDB" id="538816at2759"/>
<sequence>MEDKFFNNMRCLVLGLLVALVGIGTAQEEDCLDGWTAYRGACFKLFTETATMGSANNFCQSLGGSNVLRPKTKGIQALVQGMIMDHPEASYWMHMIRSPMIEGGWTYLDSTWLIDCDFTNWGPASDGEVSSNDGANTEQCAILTPDTNWQWEDTSCGNTYSYICQKVLVNDPCPSGWTVGPGHYCYKVSATVATFAGAESVCAAEQARLAAPYDERTHQFIVGMGMLVNPNSDHWVGIKPDTVNGGFKFSDDTELPQCGYMKWAADQPDTSLPCGYLDSTAAFNWATADTSAEKYYICQKGPTSCTADQFACPCNSCCLETAQLCDRVNDCTDGSDEAGCVYPTTEGPTTTPVVTTTTPAVTTVLTTTTTVGGGNIAESTAPDLRAPSTASTTTSRPEEGGSAAANTAPVGAVAGGVVGAVVVVGAGAAVVGYMLYKKKQVTVEPTP</sequence>
<evidence type="ECO:0000256" key="4">
    <source>
        <dbReference type="SAM" id="Phobius"/>
    </source>
</evidence>
<feature type="signal peptide" evidence="5">
    <location>
        <begin position="1"/>
        <end position="26"/>
    </location>
</feature>
<dbReference type="PROSITE" id="PS50041">
    <property type="entry name" value="C_TYPE_LECTIN_2"/>
    <property type="match status" value="2"/>
</dbReference>
<dbReference type="SMART" id="SM00034">
    <property type="entry name" value="CLECT"/>
    <property type="match status" value="2"/>
</dbReference>
<dbReference type="InterPro" id="IPR016187">
    <property type="entry name" value="CTDL_fold"/>
</dbReference>
<dbReference type="InterPro" id="IPR002172">
    <property type="entry name" value="LDrepeatLR_classA_rpt"/>
</dbReference>
<proteinExistence type="predicted"/>
<dbReference type="Gene3D" id="2.40.128.620">
    <property type="match status" value="1"/>
</dbReference>
<evidence type="ECO:0000313" key="8">
    <source>
        <dbReference type="RefSeq" id="XP_019633280.1"/>
    </source>
</evidence>
<accession>A0A6P4YV85</accession>
<feature type="domain" description="C-type lectin" evidence="6">
    <location>
        <begin position="38"/>
        <end position="165"/>
    </location>
</feature>
<evidence type="ECO:0000259" key="6">
    <source>
        <dbReference type="PROSITE" id="PS50041"/>
    </source>
</evidence>
<dbReference type="Pfam" id="PF00059">
    <property type="entry name" value="Lectin_C"/>
    <property type="match status" value="2"/>
</dbReference>
<dbReference type="CDD" id="cd00037">
    <property type="entry name" value="CLECT"/>
    <property type="match status" value="2"/>
</dbReference>
<reference evidence="8" key="1">
    <citation type="submission" date="2025-08" db="UniProtKB">
        <authorList>
            <consortium name="RefSeq"/>
        </authorList>
    </citation>
    <scope>IDENTIFICATION</scope>
    <source>
        <tissue evidence="8">Gonad</tissue>
    </source>
</reference>
<keyword evidence="5" id="KW-0732">Signal</keyword>
<dbReference type="PANTHER" id="PTHR22801">
    <property type="entry name" value="LITHOSTATHINE"/>
    <property type="match status" value="1"/>
</dbReference>
<keyword evidence="4" id="KW-0472">Membrane</keyword>
<name>A0A6P4YV85_BRABE</name>
<dbReference type="AlphaFoldDB" id="A0A6P4YV85"/>
<keyword evidence="1 2" id="KW-1015">Disulfide bond</keyword>
<evidence type="ECO:0000256" key="2">
    <source>
        <dbReference type="PROSITE-ProRule" id="PRU00124"/>
    </source>
</evidence>
<dbReference type="InterPro" id="IPR001304">
    <property type="entry name" value="C-type_lectin-like"/>
</dbReference>
<dbReference type="Gene3D" id="3.10.100.10">
    <property type="entry name" value="Mannose-Binding Protein A, subunit A"/>
    <property type="match status" value="2"/>
</dbReference>
<dbReference type="InterPro" id="IPR050801">
    <property type="entry name" value="Ca-Dep_Lectins_ImmuneDev"/>
</dbReference>
<dbReference type="PROSITE" id="PS00615">
    <property type="entry name" value="C_TYPE_LECTIN_1"/>
    <property type="match status" value="1"/>
</dbReference>
<dbReference type="SMART" id="SM00192">
    <property type="entry name" value="LDLa"/>
    <property type="match status" value="1"/>
</dbReference>
<dbReference type="CDD" id="cd00112">
    <property type="entry name" value="LDLa"/>
    <property type="match status" value="1"/>
</dbReference>
<keyword evidence="7" id="KW-1185">Reference proteome</keyword>